<evidence type="ECO:0000256" key="2">
    <source>
        <dbReference type="SAM" id="Phobius"/>
    </source>
</evidence>
<keyword evidence="2" id="KW-0472">Membrane</keyword>
<keyword evidence="2" id="KW-1133">Transmembrane helix</keyword>
<protein>
    <recommendedName>
        <fullName evidence="5">ABC transporter permease</fullName>
    </recommendedName>
</protein>
<accession>A0ABV1BJ94</accession>
<evidence type="ECO:0000313" key="4">
    <source>
        <dbReference type="Proteomes" id="UP001473063"/>
    </source>
</evidence>
<reference evidence="3 4" key="1">
    <citation type="submission" date="2024-03" db="EMBL/GenBank/DDBJ databases">
        <title>Human intestinal bacterial collection.</title>
        <authorList>
            <person name="Pauvert C."/>
            <person name="Hitch T.C.A."/>
            <person name="Clavel T."/>
        </authorList>
    </citation>
    <scope>NUCLEOTIDE SEQUENCE [LARGE SCALE GENOMIC DNA]</scope>
    <source>
        <strain evidence="3 4">CLA-JM-H16</strain>
    </source>
</reference>
<organism evidence="3 4">
    <name type="scientific">Blautia aquisgranensis</name>
    <dbReference type="NCBI Taxonomy" id="3133153"/>
    <lineage>
        <taxon>Bacteria</taxon>
        <taxon>Bacillati</taxon>
        <taxon>Bacillota</taxon>
        <taxon>Clostridia</taxon>
        <taxon>Lachnospirales</taxon>
        <taxon>Lachnospiraceae</taxon>
        <taxon>Blautia</taxon>
    </lineage>
</organism>
<evidence type="ECO:0008006" key="5">
    <source>
        <dbReference type="Google" id="ProtNLM"/>
    </source>
</evidence>
<feature type="transmembrane region" description="Helical" evidence="2">
    <location>
        <begin position="88"/>
        <end position="106"/>
    </location>
</feature>
<sequence length="374" mass="42196">MTALLEIKQNIKKFYGQYEVYILPVLKFILAFVYFLWINSNMGYMKQLDNIFVILILALVCSILPTSVMLFIGFVLMIGHCYAVSMEVAGFMLVLVLFMMILFLRFSGSQNLAMILTPLSFGYSVPALLPIGSGLLGSALSSLPAGCGVVIYYFIRFVHTQSAALSDPDTEIAAKIKLLSDGLVQNWAMWITVVAFVAVVLLVNLLRTRSFDYAWRIAIIAGGVTYILVILAGDFCFDVTVSMVPMIISTVISVLIGFVMEFLVFGGDYSRTERLEYEDDEYYYYVKAVPKAVVATSERSIKKINAEPVREEKKKEESVLSYNRKDKKEKLSERKEQKTVQKPGKFSESTVIETPKEVDEIDFEKQLEESLKDL</sequence>
<evidence type="ECO:0000313" key="3">
    <source>
        <dbReference type="EMBL" id="MEQ2371318.1"/>
    </source>
</evidence>
<proteinExistence type="predicted"/>
<feature type="region of interest" description="Disordered" evidence="1">
    <location>
        <begin position="312"/>
        <end position="353"/>
    </location>
</feature>
<gene>
    <name evidence="3" type="ORF">WMO28_10255</name>
</gene>
<dbReference type="RefSeq" id="WP_349056919.1">
    <property type="nucleotide sequence ID" value="NZ_JBBMEJ010000011.1"/>
</dbReference>
<name>A0ABV1BJ94_9FIRM</name>
<keyword evidence="4" id="KW-1185">Reference proteome</keyword>
<dbReference type="EMBL" id="JBBMEJ010000011">
    <property type="protein sequence ID" value="MEQ2371318.1"/>
    <property type="molecule type" value="Genomic_DNA"/>
</dbReference>
<feature type="transmembrane region" description="Helical" evidence="2">
    <location>
        <begin position="136"/>
        <end position="155"/>
    </location>
</feature>
<feature type="transmembrane region" description="Helical" evidence="2">
    <location>
        <begin position="112"/>
        <end position="129"/>
    </location>
</feature>
<feature type="transmembrane region" description="Helical" evidence="2">
    <location>
        <begin position="187"/>
        <end position="206"/>
    </location>
</feature>
<feature type="transmembrane region" description="Helical" evidence="2">
    <location>
        <begin position="51"/>
        <end position="76"/>
    </location>
</feature>
<feature type="transmembrane region" description="Helical" evidence="2">
    <location>
        <begin position="213"/>
        <end position="232"/>
    </location>
</feature>
<comment type="caution">
    <text evidence="3">The sequence shown here is derived from an EMBL/GenBank/DDBJ whole genome shotgun (WGS) entry which is preliminary data.</text>
</comment>
<keyword evidence="2" id="KW-0812">Transmembrane</keyword>
<dbReference type="Proteomes" id="UP001473063">
    <property type="component" value="Unassembled WGS sequence"/>
</dbReference>
<evidence type="ECO:0000256" key="1">
    <source>
        <dbReference type="SAM" id="MobiDB-lite"/>
    </source>
</evidence>
<feature type="compositionally biased region" description="Basic and acidic residues" evidence="1">
    <location>
        <begin position="312"/>
        <end position="339"/>
    </location>
</feature>
<feature type="transmembrane region" description="Helical" evidence="2">
    <location>
        <begin position="244"/>
        <end position="265"/>
    </location>
</feature>
<feature type="transmembrane region" description="Helical" evidence="2">
    <location>
        <begin position="20"/>
        <end position="39"/>
    </location>
</feature>